<protein>
    <submittedName>
        <fullName evidence="2">Uncharacterized protein</fullName>
    </submittedName>
</protein>
<evidence type="ECO:0000313" key="3">
    <source>
        <dbReference type="Proteomes" id="UP000663792"/>
    </source>
</evidence>
<evidence type="ECO:0000313" key="2">
    <source>
        <dbReference type="EMBL" id="MBM9469605.1"/>
    </source>
</evidence>
<sequence length="96" mass="9915">MTEQPEPTVPGSPEPGESVVLRELAGIPAEIAALDDVDLHGHPAVYRRLHEQLTSALADADPGSDPAVGDDRSGRPAAGPQPGRPGGFRPGPPRGR</sequence>
<organism evidence="2 3">
    <name type="scientific">Nakamurella leprariae</name>
    <dbReference type="NCBI Taxonomy" id="2803911"/>
    <lineage>
        <taxon>Bacteria</taxon>
        <taxon>Bacillati</taxon>
        <taxon>Actinomycetota</taxon>
        <taxon>Actinomycetes</taxon>
        <taxon>Nakamurellales</taxon>
        <taxon>Nakamurellaceae</taxon>
        <taxon>Nakamurella</taxon>
    </lineage>
</organism>
<evidence type="ECO:0000256" key="1">
    <source>
        <dbReference type="SAM" id="MobiDB-lite"/>
    </source>
</evidence>
<dbReference type="AlphaFoldDB" id="A0A938YBT1"/>
<dbReference type="RefSeq" id="WP_205262570.1">
    <property type="nucleotide sequence ID" value="NZ_JAERWK010000031.1"/>
</dbReference>
<name>A0A938YBT1_9ACTN</name>
<feature type="region of interest" description="Disordered" evidence="1">
    <location>
        <begin position="57"/>
        <end position="96"/>
    </location>
</feature>
<proteinExistence type="predicted"/>
<gene>
    <name evidence="2" type="ORF">JL106_20160</name>
</gene>
<accession>A0A938YBT1</accession>
<reference evidence="2" key="1">
    <citation type="submission" date="2021-01" db="EMBL/GenBank/DDBJ databases">
        <title>YIM 132084 draft genome.</title>
        <authorList>
            <person name="An D."/>
        </authorList>
    </citation>
    <scope>NUCLEOTIDE SEQUENCE</scope>
    <source>
        <strain evidence="2">YIM 132084</strain>
    </source>
</reference>
<dbReference type="Proteomes" id="UP000663792">
    <property type="component" value="Unassembled WGS sequence"/>
</dbReference>
<keyword evidence="3" id="KW-1185">Reference proteome</keyword>
<dbReference type="EMBL" id="JAERWK010000031">
    <property type="protein sequence ID" value="MBM9469605.1"/>
    <property type="molecule type" value="Genomic_DNA"/>
</dbReference>
<comment type="caution">
    <text evidence="2">The sequence shown here is derived from an EMBL/GenBank/DDBJ whole genome shotgun (WGS) entry which is preliminary data.</text>
</comment>